<dbReference type="PRINTS" id="PR00625">
    <property type="entry name" value="JDOMAIN"/>
</dbReference>
<dbReference type="Proteomes" id="UP000005220">
    <property type="component" value="Chromosome 6"/>
</dbReference>
<dbReference type="PANTHER" id="PTHR43096">
    <property type="entry name" value="DNAJ HOMOLOG 1, MITOCHONDRIAL-RELATED"/>
    <property type="match status" value="1"/>
</dbReference>
<accession>H2AWM8</accession>
<feature type="region of interest" description="Disordered" evidence="2">
    <location>
        <begin position="173"/>
        <end position="316"/>
    </location>
</feature>
<feature type="compositionally biased region" description="Basic and acidic residues" evidence="2">
    <location>
        <begin position="281"/>
        <end position="300"/>
    </location>
</feature>
<dbReference type="GO" id="GO:0051082">
    <property type="term" value="F:unfolded protein binding"/>
    <property type="evidence" value="ECO:0007669"/>
    <property type="project" value="TreeGrafter"/>
</dbReference>
<reference evidence="4 5" key="1">
    <citation type="journal article" date="2011" name="Proc. Natl. Acad. Sci. U.S.A.">
        <title>Evolutionary erosion of yeast sex chromosomes by mating-type switching accidents.</title>
        <authorList>
            <person name="Gordon J.L."/>
            <person name="Armisen D."/>
            <person name="Proux-Wera E."/>
            <person name="Oheigeartaigh S.S."/>
            <person name="Byrne K.P."/>
            <person name="Wolfe K.H."/>
        </authorList>
    </citation>
    <scope>NUCLEOTIDE SEQUENCE [LARGE SCALE GENOMIC DNA]</scope>
    <source>
        <strain evidence="5">ATCC 22294 / BCRC 22015 / CBS 2517 / CECT 1963 / NBRC 1671 / NRRL Y-8276</strain>
    </source>
</reference>
<dbReference type="PANTHER" id="PTHR43096:SF52">
    <property type="entry name" value="DNAJ HOMOLOG 1, MITOCHONDRIAL-RELATED"/>
    <property type="match status" value="1"/>
</dbReference>
<keyword evidence="1" id="KW-0143">Chaperone</keyword>
<dbReference type="OrthoDB" id="10250354at2759"/>
<dbReference type="InterPro" id="IPR036869">
    <property type="entry name" value="J_dom_sf"/>
</dbReference>
<proteinExistence type="predicted"/>
<dbReference type="AlphaFoldDB" id="H2AWM8"/>
<evidence type="ECO:0000313" key="4">
    <source>
        <dbReference type="EMBL" id="CCF58778.1"/>
    </source>
</evidence>
<organism evidence="4 5">
    <name type="scientific">Kazachstania africana (strain ATCC 22294 / BCRC 22015 / CBS 2517 / CECT 1963 / NBRC 1671 / NRRL Y-8276)</name>
    <name type="common">Yeast</name>
    <name type="synonym">Kluyveromyces africanus</name>
    <dbReference type="NCBI Taxonomy" id="1071382"/>
    <lineage>
        <taxon>Eukaryota</taxon>
        <taxon>Fungi</taxon>
        <taxon>Dikarya</taxon>
        <taxon>Ascomycota</taxon>
        <taxon>Saccharomycotina</taxon>
        <taxon>Saccharomycetes</taxon>
        <taxon>Saccharomycetales</taxon>
        <taxon>Saccharomycetaceae</taxon>
        <taxon>Kazachstania</taxon>
    </lineage>
</organism>
<evidence type="ECO:0000256" key="2">
    <source>
        <dbReference type="SAM" id="MobiDB-lite"/>
    </source>
</evidence>
<dbReference type="GO" id="GO:0005737">
    <property type="term" value="C:cytoplasm"/>
    <property type="evidence" value="ECO:0007669"/>
    <property type="project" value="TreeGrafter"/>
</dbReference>
<dbReference type="SUPFAM" id="SSF46565">
    <property type="entry name" value="Chaperone J-domain"/>
    <property type="match status" value="1"/>
</dbReference>
<dbReference type="PROSITE" id="PS50076">
    <property type="entry name" value="DNAJ_2"/>
    <property type="match status" value="1"/>
</dbReference>
<dbReference type="Pfam" id="PF00226">
    <property type="entry name" value="DnaJ"/>
    <property type="match status" value="1"/>
</dbReference>
<sequence>MADTIEIELDNTTHYSILGLTPNATDIEIRKSYMNLARKLHPDKSKSEATGELFKLVVHAHSILTDVEKKRAYDAELLKSGLYDYLSRDNSKSGISPEIHSPKPRRKNKPYEQQPYGFGTEENENNKSSVPIFQSFNLKSYQRTQKYSKKEDTGGQPGRKNKYESMFTVETDFSQPDEPIPNDNIPYTPQKSPIEDDEDDVSRTNSNSPSGLPDSKSDGTPPHSNNTAKRNLNNTVATPENDNGGKGGDAQKVSGRSKLHKVDTSNPFTNQSFSGNNKTFGSHDNRHYARTKYETRENNRRSTSPIKSTPTSHKFTSHWNSLKDIIDKLNQNTHNSKAEKESSVQTEIESDGVSSTVEDPINMDDLSIGGGETRRKKKKVQTEDNTRKERSFDMTNINETIDNIPISKKQRFSQSSENLHEAVNHTLPRFYKSEKVNDDISQDFNNLNIKFPDIPNFQIDLFDIFQLEHCRTEVIIFNDECNNIKEQLLEKYFDRLHSDVKNNVKLMKVENFDFWLKSRKFDLELINKINELEYRQSLVAQTFINLSKSVYSSQV</sequence>
<gene>
    <name evidence="4" type="primary">KAFR0F01810</name>
    <name evidence="4" type="ORF">KAFR_0F01810</name>
</gene>
<feature type="compositionally biased region" description="Polar residues" evidence="2">
    <location>
        <begin position="264"/>
        <end position="280"/>
    </location>
</feature>
<feature type="region of interest" description="Disordered" evidence="2">
    <location>
        <begin position="335"/>
        <end position="389"/>
    </location>
</feature>
<dbReference type="EMBL" id="HE650826">
    <property type="protein sequence ID" value="CCF58778.1"/>
    <property type="molecule type" value="Genomic_DNA"/>
</dbReference>
<feature type="compositionally biased region" description="Polar residues" evidence="2">
    <location>
        <begin position="222"/>
        <end position="241"/>
    </location>
</feature>
<feature type="region of interest" description="Disordered" evidence="2">
    <location>
        <begin position="89"/>
        <end position="128"/>
    </location>
</feature>
<feature type="domain" description="J" evidence="3">
    <location>
        <begin position="13"/>
        <end position="77"/>
    </location>
</feature>
<feature type="region of interest" description="Disordered" evidence="2">
    <location>
        <begin position="141"/>
        <end position="161"/>
    </location>
</feature>
<feature type="compositionally biased region" description="Polar residues" evidence="2">
    <location>
        <begin position="343"/>
        <end position="357"/>
    </location>
</feature>
<dbReference type="GeneID" id="13884246"/>
<evidence type="ECO:0000256" key="1">
    <source>
        <dbReference type="ARBA" id="ARBA00023186"/>
    </source>
</evidence>
<feature type="compositionally biased region" description="Polar residues" evidence="2">
    <location>
        <begin position="301"/>
        <end position="316"/>
    </location>
</feature>
<dbReference type="RefSeq" id="XP_003957913.1">
    <property type="nucleotide sequence ID" value="XM_003957864.1"/>
</dbReference>
<dbReference type="KEGG" id="kaf:KAFR_0F01810"/>
<evidence type="ECO:0000313" key="5">
    <source>
        <dbReference type="Proteomes" id="UP000005220"/>
    </source>
</evidence>
<dbReference type="PROSITE" id="PS00636">
    <property type="entry name" value="DNAJ_1"/>
    <property type="match status" value="1"/>
</dbReference>
<dbReference type="FunCoup" id="H2AWM8">
    <property type="interactions" value="56"/>
</dbReference>
<dbReference type="HOGENOM" id="CLU_490950_0_0_1"/>
<dbReference type="InterPro" id="IPR018253">
    <property type="entry name" value="DnaJ_domain_CS"/>
</dbReference>
<feature type="compositionally biased region" description="Basic and acidic residues" evidence="2">
    <location>
        <begin position="380"/>
        <end position="389"/>
    </location>
</feature>
<keyword evidence="5" id="KW-1185">Reference proteome</keyword>
<dbReference type="SMART" id="SM00271">
    <property type="entry name" value="DnaJ"/>
    <property type="match status" value="1"/>
</dbReference>
<dbReference type="eggNOG" id="KOG0714">
    <property type="taxonomic scope" value="Eukaryota"/>
</dbReference>
<dbReference type="CDD" id="cd06257">
    <property type="entry name" value="DnaJ"/>
    <property type="match status" value="1"/>
</dbReference>
<name>H2AWM8_KAZAF</name>
<dbReference type="GO" id="GO:0042026">
    <property type="term" value="P:protein refolding"/>
    <property type="evidence" value="ECO:0007669"/>
    <property type="project" value="TreeGrafter"/>
</dbReference>
<dbReference type="InParanoid" id="H2AWM8"/>
<dbReference type="InterPro" id="IPR001623">
    <property type="entry name" value="DnaJ_domain"/>
</dbReference>
<protein>
    <recommendedName>
        <fullName evidence="3">J domain-containing protein</fullName>
    </recommendedName>
</protein>
<dbReference type="STRING" id="1071382.H2AWM8"/>
<evidence type="ECO:0000259" key="3">
    <source>
        <dbReference type="PROSITE" id="PS50076"/>
    </source>
</evidence>
<dbReference type="Gene3D" id="1.10.287.110">
    <property type="entry name" value="DnaJ domain"/>
    <property type="match status" value="1"/>
</dbReference>